<evidence type="ECO:0000256" key="1">
    <source>
        <dbReference type="SAM" id="MobiDB-lite"/>
    </source>
</evidence>
<evidence type="ECO:0000313" key="2">
    <source>
        <dbReference type="EMBL" id="KAK9708370.1"/>
    </source>
</evidence>
<proteinExistence type="predicted"/>
<name>A0AAW1JV02_POPJA</name>
<feature type="region of interest" description="Disordered" evidence="1">
    <location>
        <begin position="56"/>
        <end position="89"/>
    </location>
</feature>
<feature type="region of interest" description="Disordered" evidence="1">
    <location>
        <begin position="1"/>
        <end position="23"/>
    </location>
</feature>
<sequence length="116" mass="13412">MNRDAAKSNATKRKQEKQKRKNETYKIIDSVTEASTYCYHRLRISPRITKGRTLSELRLSRNPIRPSDGFRRSKRGSRDRYKGSRRGRRGLRLITVETGLPFVHTHAEGSDGGIRL</sequence>
<evidence type="ECO:0000313" key="3">
    <source>
        <dbReference type="Proteomes" id="UP001458880"/>
    </source>
</evidence>
<dbReference type="Proteomes" id="UP001458880">
    <property type="component" value="Unassembled WGS sequence"/>
</dbReference>
<evidence type="ECO:0008006" key="4">
    <source>
        <dbReference type="Google" id="ProtNLM"/>
    </source>
</evidence>
<dbReference type="EMBL" id="JASPKY010000331">
    <property type="protein sequence ID" value="KAK9708370.1"/>
    <property type="molecule type" value="Genomic_DNA"/>
</dbReference>
<accession>A0AAW1JV02</accession>
<keyword evidence="3" id="KW-1185">Reference proteome</keyword>
<comment type="caution">
    <text evidence="2">The sequence shown here is derived from an EMBL/GenBank/DDBJ whole genome shotgun (WGS) entry which is preliminary data.</text>
</comment>
<gene>
    <name evidence="2" type="ORF">QE152_g27258</name>
</gene>
<reference evidence="2 3" key="1">
    <citation type="journal article" date="2024" name="BMC Genomics">
        <title>De novo assembly and annotation of Popillia japonica's genome with initial clues to its potential as an invasive pest.</title>
        <authorList>
            <person name="Cucini C."/>
            <person name="Boschi S."/>
            <person name="Funari R."/>
            <person name="Cardaioli E."/>
            <person name="Iannotti N."/>
            <person name="Marturano G."/>
            <person name="Paoli F."/>
            <person name="Bruttini M."/>
            <person name="Carapelli A."/>
            <person name="Frati F."/>
            <person name="Nardi F."/>
        </authorList>
    </citation>
    <scope>NUCLEOTIDE SEQUENCE [LARGE SCALE GENOMIC DNA]</scope>
    <source>
        <strain evidence="2">DMR45628</strain>
    </source>
</reference>
<feature type="compositionally biased region" description="Basic residues" evidence="1">
    <location>
        <begin position="10"/>
        <end position="20"/>
    </location>
</feature>
<protein>
    <recommendedName>
        <fullName evidence="4">Ribosomal protein S14</fullName>
    </recommendedName>
</protein>
<feature type="compositionally biased region" description="Basic and acidic residues" evidence="1">
    <location>
        <begin position="68"/>
        <end position="82"/>
    </location>
</feature>
<dbReference type="AlphaFoldDB" id="A0AAW1JV02"/>
<organism evidence="2 3">
    <name type="scientific">Popillia japonica</name>
    <name type="common">Japanese beetle</name>
    <dbReference type="NCBI Taxonomy" id="7064"/>
    <lineage>
        <taxon>Eukaryota</taxon>
        <taxon>Metazoa</taxon>
        <taxon>Ecdysozoa</taxon>
        <taxon>Arthropoda</taxon>
        <taxon>Hexapoda</taxon>
        <taxon>Insecta</taxon>
        <taxon>Pterygota</taxon>
        <taxon>Neoptera</taxon>
        <taxon>Endopterygota</taxon>
        <taxon>Coleoptera</taxon>
        <taxon>Polyphaga</taxon>
        <taxon>Scarabaeiformia</taxon>
        <taxon>Scarabaeidae</taxon>
        <taxon>Rutelinae</taxon>
        <taxon>Popillia</taxon>
    </lineage>
</organism>